<dbReference type="Proteomes" id="UP001189429">
    <property type="component" value="Unassembled WGS sequence"/>
</dbReference>
<feature type="region of interest" description="Disordered" evidence="1">
    <location>
        <begin position="17"/>
        <end position="42"/>
    </location>
</feature>
<evidence type="ECO:0000313" key="3">
    <source>
        <dbReference type="Proteomes" id="UP001189429"/>
    </source>
</evidence>
<reference evidence="2" key="1">
    <citation type="submission" date="2023-10" db="EMBL/GenBank/DDBJ databases">
        <authorList>
            <person name="Chen Y."/>
            <person name="Shah S."/>
            <person name="Dougan E. K."/>
            <person name="Thang M."/>
            <person name="Chan C."/>
        </authorList>
    </citation>
    <scope>NUCLEOTIDE SEQUENCE [LARGE SCALE GENOMIC DNA]</scope>
</reference>
<gene>
    <name evidence="2" type="ORF">PCOR1329_LOCUS52933</name>
</gene>
<feature type="non-terminal residue" evidence="2">
    <location>
        <position position="80"/>
    </location>
</feature>
<evidence type="ECO:0000256" key="1">
    <source>
        <dbReference type="SAM" id="MobiDB-lite"/>
    </source>
</evidence>
<sequence>AAPGRRPGRRQLLRAHVLGGKQQHGGLGEGRQHGRQREHRRAPLELRPLLARAASATATPISQRMCVGSRPLARDRRDKS</sequence>
<accession>A0ABN9V2N8</accession>
<comment type="caution">
    <text evidence="2">The sequence shown here is derived from an EMBL/GenBank/DDBJ whole genome shotgun (WGS) entry which is preliminary data.</text>
</comment>
<feature type="non-terminal residue" evidence="2">
    <location>
        <position position="1"/>
    </location>
</feature>
<keyword evidence="3" id="KW-1185">Reference proteome</keyword>
<dbReference type="EMBL" id="CAUYUJ010016448">
    <property type="protein sequence ID" value="CAK0865406.1"/>
    <property type="molecule type" value="Genomic_DNA"/>
</dbReference>
<evidence type="ECO:0000313" key="2">
    <source>
        <dbReference type="EMBL" id="CAK0865406.1"/>
    </source>
</evidence>
<protein>
    <submittedName>
        <fullName evidence="2">Uncharacterized protein</fullName>
    </submittedName>
</protein>
<proteinExistence type="predicted"/>
<organism evidence="2 3">
    <name type="scientific">Prorocentrum cordatum</name>
    <dbReference type="NCBI Taxonomy" id="2364126"/>
    <lineage>
        <taxon>Eukaryota</taxon>
        <taxon>Sar</taxon>
        <taxon>Alveolata</taxon>
        <taxon>Dinophyceae</taxon>
        <taxon>Prorocentrales</taxon>
        <taxon>Prorocentraceae</taxon>
        <taxon>Prorocentrum</taxon>
    </lineage>
</organism>
<name>A0ABN9V2N8_9DINO</name>